<dbReference type="InterPro" id="IPR041562">
    <property type="entry name" value="MCM_lid"/>
</dbReference>
<dbReference type="Pfam" id="PF17207">
    <property type="entry name" value="MCM_OB"/>
    <property type="match status" value="1"/>
</dbReference>
<proteinExistence type="inferred from homology"/>
<dbReference type="PANTHER" id="PTHR11630:SF46">
    <property type="entry name" value="DNA REPLICATION LICENSING FACTOR MCM3-RELATED"/>
    <property type="match status" value="1"/>
</dbReference>
<dbReference type="PROSITE" id="PS00847">
    <property type="entry name" value="MCM_1"/>
    <property type="match status" value="1"/>
</dbReference>
<evidence type="ECO:0000256" key="2">
    <source>
        <dbReference type="ARBA" id="ARBA00008010"/>
    </source>
</evidence>
<evidence type="ECO:0000259" key="14">
    <source>
        <dbReference type="PROSITE" id="PS50051"/>
    </source>
</evidence>
<keyword evidence="7 11" id="KW-0067">ATP-binding</keyword>
<dbReference type="FunFam" id="2.20.28.10:FF:000008">
    <property type="entry name" value="DNA helicase"/>
    <property type="match status" value="1"/>
</dbReference>
<reference evidence="15" key="2">
    <citation type="submission" date="2020-11" db="EMBL/GenBank/DDBJ databases">
        <authorList>
            <person name="Cecchin M."/>
            <person name="Marcolungo L."/>
            <person name="Rossato M."/>
            <person name="Girolomoni L."/>
            <person name="Cosentino E."/>
            <person name="Cuine S."/>
            <person name="Li-Beisson Y."/>
            <person name="Delledonne M."/>
            <person name="Ballottari M."/>
        </authorList>
    </citation>
    <scope>NUCLEOTIDE SEQUENCE</scope>
    <source>
        <strain evidence="15">211/11P</strain>
        <tissue evidence="15">Whole cell</tissue>
    </source>
</reference>
<dbReference type="InterPro" id="IPR027925">
    <property type="entry name" value="MCM_N"/>
</dbReference>
<dbReference type="Pfam" id="PF17855">
    <property type="entry name" value="MCM_lid"/>
    <property type="match status" value="1"/>
</dbReference>
<feature type="compositionally biased region" description="Acidic residues" evidence="13">
    <location>
        <begin position="678"/>
        <end position="690"/>
    </location>
</feature>
<dbReference type="GO" id="GO:0005524">
    <property type="term" value="F:ATP binding"/>
    <property type="evidence" value="ECO:0007669"/>
    <property type="project" value="UniProtKB-UniRule"/>
</dbReference>
<feature type="compositionally biased region" description="Basic and acidic residues" evidence="13">
    <location>
        <begin position="657"/>
        <end position="677"/>
    </location>
</feature>
<evidence type="ECO:0000256" key="1">
    <source>
        <dbReference type="ARBA" id="ARBA00004123"/>
    </source>
</evidence>
<dbReference type="GO" id="GO:0042555">
    <property type="term" value="C:MCM complex"/>
    <property type="evidence" value="ECO:0007669"/>
    <property type="project" value="UniProtKB-UniRule"/>
</dbReference>
<dbReference type="EC" id="3.6.4.12" evidence="12"/>
<dbReference type="Gene3D" id="2.20.28.10">
    <property type="match status" value="1"/>
</dbReference>
<dbReference type="InterPro" id="IPR027417">
    <property type="entry name" value="P-loop_NTPase"/>
</dbReference>
<comment type="catalytic activity">
    <reaction evidence="10 12">
        <text>ATP + H2O = ADP + phosphate + H(+)</text>
        <dbReference type="Rhea" id="RHEA:13065"/>
        <dbReference type="ChEBI" id="CHEBI:15377"/>
        <dbReference type="ChEBI" id="CHEBI:15378"/>
        <dbReference type="ChEBI" id="CHEBI:30616"/>
        <dbReference type="ChEBI" id="CHEBI:43474"/>
        <dbReference type="ChEBI" id="CHEBI:456216"/>
        <dbReference type="EC" id="3.6.4.12"/>
    </reaction>
</comment>
<evidence type="ECO:0000256" key="11">
    <source>
        <dbReference type="RuleBase" id="RU004070"/>
    </source>
</evidence>
<evidence type="ECO:0000256" key="9">
    <source>
        <dbReference type="ARBA" id="ARBA00023242"/>
    </source>
</evidence>
<dbReference type="PROSITE" id="PS50051">
    <property type="entry name" value="MCM_2"/>
    <property type="match status" value="1"/>
</dbReference>
<dbReference type="GO" id="GO:0005634">
    <property type="term" value="C:nucleus"/>
    <property type="evidence" value="ECO:0007669"/>
    <property type="project" value="UniProtKB-SubCell"/>
</dbReference>
<dbReference type="InterPro" id="IPR003593">
    <property type="entry name" value="AAA+_ATPase"/>
</dbReference>
<keyword evidence="16" id="KW-1185">Reference proteome</keyword>
<dbReference type="PRINTS" id="PR01657">
    <property type="entry name" value="MCMFAMILY"/>
</dbReference>
<dbReference type="Gene3D" id="3.30.1640.10">
    <property type="entry name" value="mini-chromosome maintenance (MCM) complex, chain A, domain 1"/>
    <property type="match status" value="1"/>
</dbReference>
<evidence type="ECO:0000256" key="7">
    <source>
        <dbReference type="ARBA" id="ARBA00022840"/>
    </source>
</evidence>
<dbReference type="GO" id="GO:0016787">
    <property type="term" value="F:hydrolase activity"/>
    <property type="evidence" value="ECO:0007669"/>
    <property type="project" value="UniProtKB-KW"/>
</dbReference>
<dbReference type="InterPro" id="IPR008046">
    <property type="entry name" value="Mcm3"/>
</dbReference>
<dbReference type="AlphaFoldDB" id="A0A9D4YVK5"/>
<organism evidence="15 16">
    <name type="scientific">Chlorella vulgaris</name>
    <name type="common">Green alga</name>
    <dbReference type="NCBI Taxonomy" id="3077"/>
    <lineage>
        <taxon>Eukaryota</taxon>
        <taxon>Viridiplantae</taxon>
        <taxon>Chlorophyta</taxon>
        <taxon>core chlorophytes</taxon>
        <taxon>Trebouxiophyceae</taxon>
        <taxon>Chlorellales</taxon>
        <taxon>Chlorellaceae</taxon>
        <taxon>Chlorella clade</taxon>
        <taxon>Chlorella</taxon>
    </lineage>
</organism>
<keyword evidence="5 12" id="KW-0378">Hydrolase</keyword>
<dbReference type="InterPro" id="IPR018525">
    <property type="entry name" value="MCM_CS"/>
</dbReference>
<keyword evidence="3 12" id="KW-0235">DNA replication</keyword>
<dbReference type="SMART" id="SM00350">
    <property type="entry name" value="MCM"/>
    <property type="match status" value="1"/>
</dbReference>
<dbReference type="SMART" id="SM00382">
    <property type="entry name" value="AAA"/>
    <property type="match status" value="1"/>
</dbReference>
<feature type="region of interest" description="Disordered" evidence="13">
    <location>
        <begin position="653"/>
        <end position="709"/>
    </location>
</feature>
<dbReference type="Pfam" id="PF00493">
    <property type="entry name" value="MCM"/>
    <property type="match status" value="1"/>
</dbReference>
<dbReference type="GO" id="GO:0006271">
    <property type="term" value="P:DNA strand elongation involved in DNA replication"/>
    <property type="evidence" value="ECO:0007669"/>
    <property type="project" value="TreeGrafter"/>
</dbReference>
<keyword evidence="6 12" id="KW-0347">Helicase</keyword>
<evidence type="ECO:0000256" key="6">
    <source>
        <dbReference type="ARBA" id="ARBA00022806"/>
    </source>
</evidence>
<reference evidence="15" key="1">
    <citation type="journal article" date="2019" name="Plant J.">
        <title>Chlorella vulgaris genome assembly and annotation reveals the molecular basis for metabolic acclimation to high light conditions.</title>
        <authorList>
            <person name="Cecchin M."/>
            <person name="Marcolungo L."/>
            <person name="Rossato M."/>
            <person name="Girolomoni L."/>
            <person name="Cosentino E."/>
            <person name="Cuine S."/>
            <person name="Li-Beisson Y."/>
            <person name="Delledonne M."/>
            <person name="Ballottari M."/>
        </authorList>
    </citation>
    <scope>NUCLEOTIDE SEQUENCE</scope>
    <source>
        <strain evidence="15">211/11P</strain>
    </source>
</reference>
<dbReference type="GO" id="GO:1902975">
    <property type="term" value="P:mitotic DNA replication initiation"/>
    <property type="evidence" value="ECO:0007669"/>
    <property type="project" value="TreeGrafter"/>
</dbReference>
<dbReference type="InterPro" id="IPR001208">
    <property type="entry name" value="MCM_dom"/>
</dbReference>
<evidence type="ECO:0000256" key="13">
    <source>
        <dbReference type="SAM" id="MobiDB-lite"/>
    </source>
</evidence>
<dbReference type="Gene3D" id="3.40.50.300">
    <property type="entry name" value="P-loop containing nucleotide triphosphate hydrolases"/>
    <property type="match status" value="1"/>
</dbReference>
<comment type="subcellular location">
    <subcellularLocation>
        <location evidence="1 12">Nucleus</location>
    </subcellularLocation>
</comment>
<protein>
    <recommendedName>
        <fullName evidence="12">DNA replication licensing factor MCM3</fullName>
        <ecNumber evidence="12">3.6.4.12</ecNumber>
    </recommendedName>
</protein>
<evidence type="ECO:0000313" key="16">
    <source>
        <dbReference type="Proteomes" id="UP001055712"/>
    </source>
</evidence>
<dbReference type="Pfam" id="PF14551">
    <property type="entry name" value="MCM_N"/>
    <property type="match status" value="1"/>
</dbReference>
<dbReference type="EMBL" id="SIDB01000009">
    <property type="protein sequence ID" value="KAI3428578.1"/>
    <property type="molecule type" value="Genomic_DNA"/>
</dbReference>
<name>A0A9D4YVK5_CHLVU</name>
<evidence type="ECO:0000256" key="10">
    <source>
        <dbReference type="ARBA" id="ARBA00047995"/>
    </source>
</evidence>
<dbReference type="InterPro" id="IPR031327">
    <property type="entry name" value="MCM"/>
</dbReference>
<dbReference type="PRINTS" id="PR01659">
    <property type="entry name" value="MCMPROTEIN3"/>
</dbReference>
<keyword evidence="9 12" id="KW-0539">Nucleus</keyword>
<feature type="domain" description="MCM C-terminal AAA(+) ATPase" evidence="14">
    <location>
        <begin position="298"/>
        <end position="504"/>
    </location>
</feature>
<dbReference type="GO" id="GO:0003697">
    <property type="term" value="F:single-stranded DNA binding"/>
    <property type="evidence" value="ECO:0007669"/>
    <property type="project" value="TreeGrafter"/>
</dbReference>
<dbReference type="SUPFAM" id="SSF52540">
    <property type="entry name" value="P-loop containing nucleoside triphosphate hydrolases"/>
    <property type="match status" value="1"/>
</dbReference>
<comment type="subunit">
    <text evidence="12">Component of the MCM2-7 complex.</text>
</comment>
<keyword evidence="8 11" id="KW-0238">DNA-binding</keyword>
<evidence type="ECO:0000313" key="15">
    <source>
        <dbReference type="EMBL" id="KAI3428578.1"/>
    </source>
</evidence>
<dbReference type="GO" id="GO:0000727">
    <property type="term" value="P:double-strand break repair via break-induced replication"/>
    <property type="evidence" value="ECO:0007669"/>
    <property type="project" value="TreeGrafter"/>
</dbReference>
<keyword evidence="4 11" id="KW-0547">Nucleotide-binding</keyword>
<evidence type="ECO:0000256" key="8">
    <source>
        <dbReference type="ARBA" id="ARBA00023125"/>
    </source>
</evidence>
<dbReference type="SUPFAM" id="SSF50249">
    <property type="entry name" value="Nucleic acid-binding proteins"/>
    <property type="match status" value="1"/>
</dbReference>
<dbReference type="InterPro" id="IPR012340">
    <property type="entry name" value="NA-bd_OB-fold"/>
</dbReference>
<evidence type="ECO:0000256" key="3">
    <source>
        <dbReference type="ARBA" id="ARBA00022705"/>
    </source>
</evidence>
<dbReference type="OrthoDB" id="1882346at2759"/>
<dbReference type="PANTHER" id="PTHR11630">
    <property type="entry name" value="DNA REPLICATION LICENSING FACTOR MCM FAMILY MEMBER"/>
    <property type="match status" value="1"/>
</dbReference>
<comment type="function">
    <text evidence="12">Acts as component of the MCM2-7 complex (MCM complex) which is the replicative helicase essential for 'once per cell cycle' DNA replication initiation and elongation in eukaryotic cells. The active ATPase sites in the MCM2-7 ring are formed through the interaction surfaces of two neighboring subunits such that a critical structure of a conserved arginine finger motif is provided in trans relative to the ATP-binding site of the Walker A box of the adjacent subunit. The six ATPase active sites, however, are likely to contribute differentially to the complex helicase activity.</text>
</comment>
<evidence type="ECO:0000256" key="4">
    <source>
        <dbReference type="ARBA" id="ARBA00022741"/>
    </source>
</evidence>
<sequence>MDEQSELRLELKRDFTEFLDQDFGRETGVGRYVAKVDDIIKHYAQTKRVRLEVDLQDLSDYNEELHRRVMGSPSTCMPPFEEALEEFIRNRSPKLLEESQRVHVSFTGEFGPHTTTPRQLTSKFLSKLVNLQGIVTRCTLVRPKIVKSVHWCPVTGQFQSREYRDVTSNTGAPTTTAYPTKDESGNLLVTQYGLSTYVDHQTVTIQELPENAPPGQLPRSVEVVMEDDLRDACKPGDRVAIAGIYKPVAPAANGSVSGVFRAVVVASAVRKLSRDAQGPSFTEEDYDNITELAGEDDVMEQLGRSLAPSIHGHDTIKKGLVLLLAGGRERTLQNGTHLRGDINCLMVGDPGVAKSQLLRAVMNIAPLSVSTTGRGSSGVGLTAAVTTDADTGERRLEAGAMVLADRGVVCIDEFDKMNDGDRVAIHEVMEQQTVTIAKAGILTSLNARCSVVAAANPIYGHYDRTISITRNIGLPDSLLSRFDLLFVVLDSNDAARDREIAEHVLGQHRYRAPGDDGKNAGDDRYIDNLEEDEERERGITPMYVKYDARLYGPRKPGQKEPLSLPFLKKFIAFAKQRFATPELTPEASDAIAEYYADLRNSQEVKSLPVTVRTLETIIRLSCAHAKVRLSAVVEKADVENVQALVDIILKSDPSAQETRKSSGRRDAAGAKRGRDAGNDSDSDGDEGMDDGADRQQPGAAAAAAAAPEDGVQAMDADDEMISEDEAAAPAGAAASSPLAAGEAIRQAVDEVLQRSGGAVCSVTGVKAVLAAKGVTVSAAAIHEVLTELDAADKIIIDGADFYPAH</sequence>
<dbReference type="Gene3D" id="2.40.50.140">
    <property type="entry name" value="Nucleic acid-binding proteins"/>
    <property type="match status" value="1"/>
</dbReference>
<gene>
    <name evidence="15" type="ORF">D9Q98_007400</name>
</gene>
<comment type="similarity">
    <text evidence="2 11">Belongs to the MCM family.</text>
</comment>
<evidence type="ECO:0000256" key="12">
    <source>
        <dbReference type="RuleBase" id="RU368061"/>
    </source>
</evidence>
<accession>A0A9D4YVK5</accession>
<evidence type="ECO:0000256" key="5">
    <source>
        <dbReference type="ARBA" id="ARBA00022801"/>
    </source>
</evidence>
<comment type="caution">
    <text evidence="15">The sequence shown here is derived from an EMBL/GenBank/DDBJ whole genome shotgun (WGS) entry which is preliminary data.</text>
</comment>
<dbReference type="GO" id="GO:0017116">
    <property type="term" value="F:single-stranded DNA helicase activity"/>
    <property type="evidence" value="ECO:0007669"/>
    <property type="project" value="TreeGrafter"/>
</dbReference>
<dbReference type="InterPro" id="IPR033762">
    <property type="entry name" value="MCM_OB"/>
</dbReference>
<dbReference type="Proteomes" id="UP001055712">
    <property type="component" value="Unassembled WGS sequence"/>
</dbReference>